<dbReference type="EMBL" id="JAJJMA010332389">
    <property type="protein sequence ID" value="MCL7050852.1"/>
    <property type="molecule type" value="Genomic_DNA"/>
</dbReference>
<evidence type="ECO:0000313" key="1">
    <source>
        <dbReference type="EMBL" id="MCL7050852.1"/>
    </source>
</evidence>
<dbReference type="Proteomes" id="UP001177140">
    <property type="component" value="Unassembled WGS sequence"/>
</dbReference>
<comment type="caution">
    <text evidence="1">The sequence shown here is derived from an EMBL/GenBank/DDBJ whole genome shotgun (WGS) entry which is preliminary data.</text>
</comment>
<protein>
    <submittedName>
        <fullName evidence="1">Uncharacterized protein</fullName>
    </submittedName>
</protein>
<reference evidence="1" key="1">
    <citation type="submission" date="2022-03" db="EMBL/GenBank/DDBJ databases">
        <title>A functionally conserved STORR gene fusion in Papaver species that diverged 16.8 million years ago.</title>
        <authorList>
            <person name="Catania T."/>
        </authorList>
    </citation>
    <scope>NUCLEOTIDE SEQUENCE</scope>
    <source>
        <strain evidence="1">S-191538</strain>
    </source>
</reference>
<evidence type="ECO:0000313" key="2">
    <source>
        <dbReference type="Proteomes" id="UP001177140"/>
    </source>
</evidence>
<keyword evidence="2" id="KW-1185">Reference proteome</keyword>
<feature type="non-terminal residue" evidence="1">
    <location>
        <position position="51"/>
    </location>
</feature>
<dbReference type="AlphaFoldDB" id="A0AA41W0L2"/>
<sequence length="51" mass="5961">GCVVRDRRRECDASWCVERMVWSTLVEFKSFCDSVHSHIPFASSRVVQTRT</sequence>
<organism evidence="1 2">
    <name type="scientific">Papaver nudicaule</name>
    <name type="common">Iceland poppy</name>
    <dbReference type="NCBI Taxonomy" id="74823"/>
    <lineage>
        <taxon>Eukaryota</taxon>
        <taxon>Viridiplantae</taxon>
        <taxon>Streptophyta</taxon>
        <taxon>Embryophyta</taxon>
        <taxon>Tracheophyta</taxon>
        <taxon>Spermatophyta</taxon>
        <taxon>Magnoliopsida</taxon>
        <taxon>Ranunculales</taxon>
        <taxon>Papaveraceae</taxon>
        <taxon>Papaveroideae</taxon>
        <taxon>Papaver</taxon>
    </lineage>
</organism>
<name>A0AA41W0L2_PAPNU</name>
<feature type="non-terminal residue" evidence="1">
    <location>
        <position position="1"/>
    </location>
</feature>
<proteinExistence type="predicted"/>
<accession>A0AA41W0L2</accession>
<gene>
    <name evidence="1" type="ORF">MKW94_001131</name>
</gene>